<dbReference type="EMBL" id="HACM01000833">
    <property type="protein sequence ID" value="CRZ01275.1"/>
    <property type="molecule type" value="Transcribed_RNA"/>
</dbReference>
<organism evidence="1">
    <name type="scientific">Spongospora subterranea</name>
    <dbReference type="NCBI Taxonomy" id="70186"/>
    <lineage>
        <taxon>Eukaryota</taxon>
        <taxon>Sar</taxon>
        <taxon>Rhizaria</taxon>
        <taxon>Endomyxa</taxon>
        <taxon>Phytomyxea</taxon>
        <taxon>Plasmodiophorida</taxon>
        <taxon>Plasmodiophoridae</taxon>
        <taxon>Spongospora</taxon>
    </lineage>
</organism>
<proteinExistence type="predicted"/>
<reference evidence="1" key="1">
    <citation type="submission" date="2015-04" db="EMBL/GenBank/DDBJ databases">
        <title>The genome sequence of the plant pathogenic Rhizarian Plasmodiophora brassicae reveals insights in its biotrophic life cycle and the origin of chitin synthesis.</title>
        <authorList>
            <person name="Schwelm A."/>
            <person name="Fogelqvist J."/>
            <person name="Knaust A."/>
            <person name="Julke S."/>
            <person name="Lilja T."/>
            <person name="Dhandapani V."/>
            <person name="Bonilla-Rosso G."/>
            <person name="Karlsson M."/>
            <person name="Shevchenko A."/>
            <person name="Choi S.R."/>
            <person name="Kim H.G."/>
            <person name="Park J.Y."/>
            <person name="Lim Y.P."/>
            <person name="Ludwig-Muller J."/>
            <person name="Dixelius C."/>
        </authorList>
    </citation>
    <scope>NUCLEOTIDE SEQUENCE</scope>
    <source>
        <tissue evidence="1">Potato root galls</tissue>
    </source>
</reference>
<dbReference type="PANTHER" id="PTHR35871">
    <property type="entry name" value="EXPRESSED PROTEIN"/>
    <property type="match status" value="1"/>
</dbReference>
<evidence type="ECO:0000313" key="1">
    <source>
        <dbReference type="EMBL" id="CRZ01274.1"/>
    </source>
</evidence>
<dbReference type="AlphaFoldDB" id="A0A0H5R0H4"/>
<dbReference type="PANTHER" id="PTHR35871:SF1">
    <property type="entry name" value="CXC1-LIKE CYSTEINE CLUSTER ASSOCIATED WITH KDZ TRANSPOSASES DOMAIN-CONTAINING PROTEIN"/>
    <property type="match status" value="1"/>
</dbReference>
<name>A0A0H5R0H4_9EUKA</name>
<dbReference type="EMBL" id="HACM01000832">
    <property type="protein sequence ID" value="CRZ01274.1"/>
    <property type="molecule type" value="Transcribed_RNA"/>
</dbReference>
<protein>
    <submittedName>
        <fullName evidence="1">Uncharacterized protein</fullName>
    </submittedName>
</protein>
<sequence>MSWTDEKLTGNDQAENPLVPTETVVIIKPGKNADGFWTNQDLVKQIREHAIPIFRILHSKSKMLLMFDNSQNHRALPPNALNAKVLNLNDGGKNVKLQCPGWFMKQGQTDDADECGSPQRLRTILHERGLWENYFLRRFSQPKFHCEFDVIEMY</sequence>
<accession>A0A0H5R0H4</accession>